<evidence type="ECO:0000256" key="3">
    <source>
        <dbReference type="ARBA" id="ARBA00023002"/>
    </source>
</evidence>
<evidence type="ECO:0000313" key="8">
    <source>
        <dbReference type="Proteomes" id="UP000434209"/>
    </source>
</evidence>
<organism evidence="7 8">
    <name type="scientific">Paraburkholderia acidiphila</name>
    <dbReference type="NCBI Taxonomy" id="2571747"/>
    <lineage>
        <taxon>Bacteria</taxon>
        <taxon>Pseudomonadati</taxon>
        <taxon>Pseudomonadota</taxon>
        <taxon>Betaproteobacteria</taxon>
        <taxon>Burkholderiales</taxon>
        <taxon>Burkholderiaceae</taxon>
        <taxon>Paraburkholderia</taxon>
    </lineage>
</organism>
<accession>A0A7Z2J9M2</accession>
<dbReference type="Pfam" id="PF19112">
    <property type="entry name" value="VanA_C"/>
    <property type="match status" value="1"/>
</dbReference>
<keyword evidence="4" id="KW-0408">Iron</keyword>
<dbReference type="PANTHER" id="PTHR21266">
    <property type="entry name" value="IRON-SULFUR DOMAIN CONTAINING PROTEIN"/>
    <property type="match status" value="1"/>
</dbReference>
<evidence type="ECO:0000256" key="4">
    <source>
        <dbReference type="ARBA" id="ARBA00023004"/>
    </source>
</evidence>
<name>A0A7Z2J9M2_9BURK</name>
<evidence type="ECO:0000256" key="2">
    <source>
        <dbReference type="ARBA" id="ARBA00022723"/>
    </source>
</evidence>
<gene>
    <name evidence="7" type="ORF">FAZ97_18200</name>
</gene>
<keyword evidence="3" id="KW-0560">Oxidoreductase</keyword>
<dbReference type="AlphaFoldDB" id="A0A7Z2J9M2"/>
<dbReference type="Gene3D" id="2.102.10.10">
    <property type="entry name" value="Rieske [2Fe-2S] iron-sulphur domain"/>
    <property type="match status" value="1"/>
</dbReference>
<evidence type="ECO:0000256" key="1">
    <source>
        <dbReference type="ARBA" id="ARBA00022714"/>
    </source>
</evidence>
<dbReference type="Proteomes" id="UP000434209">
    <property type="component" value="Chromosome 2"/>
</dbReference>
<evidence type="ECO:0000313" key="7">
    <source>
        <dbReference type="EMBL" id="QGZ56887.1"/>
    </source>
</evidence>
<keyword evidence="8" id="KW-1185">Reference proteome</keyword>
<dbReference type="SUPFAM" id="SSF50022">
    <property type="entry name" value="ISP domain"/>
    <property type="match status" value="1"/>
</dbReference>
<feature type="domain" description="Rieske" evidence="6">
    <location>
        <begin position="31"/>
        <end position="132"/>
    </location>
</feature>
<dbReference type="GO" id="GO:0046872">
    <property type="term" value="F:metal ion binding"/>
    <property type="evidence" value="ECO:0007669"/>
    <property type="project" value="UniProtKB-KW"/>
</dbReference>
<dbReference type="KEGG" id="pacp:FAZ97_18200"/>
<sequence length="377" mass="42426">MTLPSQKIISAGQRALQQMADRDTPFIFNDWYVAALKQEVGRQLTKRTLLGRRVVLYRTEAGQPVALDDRCAHRSYPLSEGILDGDTIICGYHGFRYDANGNWCEVPSQAKCPQGIGVRNYPLIEQGPLIWIWLGDDAPDATKLPHQDWMESPNWAWSSGYMPMKGSYVGLHENLIDLTHLSFVHERTFGTPDYARAPFEVDIGEEKFAVLRNVVPTKLPPMWANATGLVETTTAARIARSSFESPGLHLTSVAFYESTLPENDRAEFHIRVAHLPTPETASSTHYFFVVGRDFGLDQEDLQNFIHEQTCEVFSEDKKALALVDDVLRDRDHSFFEVSVASDAAAVAMRRYLKSRARTDVREQESVAAVTMVRSTDA</sequence>
<dbReference type="InterPro" id="IPR044043">
    <property type="entry name" value="VanA_C_cat"/>
</dbReference>
<proteinExistence type="predicted"/>
<dbReference type="PANTHER" id="PTHR21266:SF60">
    <property type="entry name" value="3-KETOSTEROID-9-ALPHA-MONOOXYGENASE, OXYGENASE COMPONENT"/>
    <property type="match status" value="1"/>
</dbReference>
<dbReference type="RefSeq" id="WP_158759838.1">
    <property type="nucleotide sequence ID" value="NZ_CP046910.1"/>
</dbReference>
<keyword evidence="1" id="KW-0001">2Fe-2S</keyword>
<keyword evidence="2" id="KW-0479">Metal-binding</keyword>
<dbReference type="EMBL" id="CP046910">
    <property type="protein sequence ID" value="QGZ56887.1"/>
    <property type="molecule type" value="Genomic_DNA"/>
</dbReference>
<dbReference type="InterPro" id="IPR050584">
    <property type="entry name" value="Cholesterol_7-desaturase"/>
</dbReference>
<protein>
    <submittedName>
        <fullName evidence="7">Rieske 2Fe-2S domain-containing protein</fullName>
    </submittedName>
</protein>
<reference evidence="7 8" key="1">
    <citation type="submission" date="2019-12" db="EMBL/GenBank/DDBJ databases">
        <title>Paraburkholderia acidiphila 7Q-K02 sp. nov and Paraburkholderia acidisoli DHF22 sp. nov., two strains isolated from forest soil.</title>
        <authorList>
            <person name="Gao Z."/>
            <person name="Qiu L."/>
        </authorList>
    </citation>
    <scope>NUCLEOTIDE SEQUENCE [LARGE SCALE GENOMIC DNA]</scope>
    <source>
        <strain evidence="7 8">7Q-K02</strain>
    </source>
</reference>
<dbReference type="GO" id="GO:0051537">
    <property type="term" value="F:2 iron, 2 sulfur cluster binding"/>
    <property type="evidence" value="ECO:0007669"/>
    <property type="project" value="UniProtKB-KW"/>
</dbReference>
<dbReference type="InterPro" id="IPR036922">
    <property type="entry name" value="Rieske_2Fe-2S_sf"/>
</dbReference>
<keyword evidence="5" id="KW-0411">Iron-sulfur</keyword>
<evidence type="ECO:0000256" key="5">
    <source>
        <dbReference type="ARBA" id="ARBA00023014"/>
    </source>
</evidence>
<dbReference type="InterPro" id="IPR017941">
    <property type="entry name" value="Rieske_2Fe-2S"/>
</dbReference>
<dbReference type="SUPFAM" id="SSF55961">
    <property type="entry name" value="Bet v1-like"/>
    <property type="match status" value="1"/>
</dbReference>
<dbReference type="Gene3D" id="3.90.380.10">
    <property type="entry name" value="Naphthalene 1,2-dioxygenase Alpha Subunit, Chain A, domain 1"/>
    <property type="match status" value="1"/>
</dbReference>
<evidence type="ECO:0000259" key="6">
    <source>
        <dbReference type="PROSITE" id="PS51296"/>
    </source>
</evidence>
<dbReference type="Pfam" id="PF00355">
    <property type="entry name" value="Rieske"/>
    <property type="match status" value="1"/>
</dbReference>
<dbReference type="PROSITE" id="PS51296">
    <property type="entry name" value="RIESKE"/>
    <property type="match status" value="1"/>
</dbReference>
<dbReference type="OrthoDB" id="9790995at2"/>
<dbReference type="GO" id="GO:0016491">
    <property type="term" value="F:oxidoreductase activity"/>
    <property type="evidence" value="ECO:0007669"/>
    <property type="project" value="UniProtKB-KW"/>
</dbReference>